<dbReference type="Proteomes" id="UP000026961">
    <property type="component" value="Chromosome 9"/>
</dbReference>
<proteinExistence type="predicted"/>
<dbReference type="AlphaFoldDB" id="A0A0E0B6M7"/>
<evidence type="ECO:0000313" key="1">
    <source>
        <dbReference type="EnsemblPlants" id="OGLUM09G20390.1"/>
    </source>
</evidence>
<keyword evidence="2" id="KW-1185">Reference proteome</keyword>
<reference evidence="1" key="2">
    <citation type="submission" date="2018-05" db="EMBL/GenBank/DDBJ databases">
        <title>OgluRS3 (Oryza glumaepatula Reference Sequence Version 3).</title>
        <authorList>
            <person name="Zhang J."/>
            <person name="Kudrna D."/>
            <person name="Lee S."/>
            <person name="Talag J."/>
            <person name="Welchert J."/>
            <person name="Wing R.A."/>
        </authorList>
    </citation>
    <scope>NUCLEOTIDE SEQUENCE [LARGE SCALE GENOMIC DNA]</scope>
</reference>
<accession>A0A0E0B6M7</accession>
<organism evidence="1">
    <name type="scientific">Oryza glumipatula</name>
    <dbReference type="NCBI Taxonomy" id="40148"/>
    <lineage>
        <taxon>Eukaryota</taxon>
        <taxon>Viridiplantae</taxon>
        <taxon>Streptophyta</taxon>
        <taxon>Embryophyta</taxon>
        <taxon>Tracheophyta</taxon>
        <taxon>Spermatophyta</taxon>
        <taxon>Magnoliopsida</taxon>
        <taxon>Liliopsida</taxon>
        <taxon>Poales</taxon>
        <taxon>Poaceae</taxon>
        <taxon>BOP clade</taxon>
        <taxon>Oryzoideae</taxon>
        <taxon>Oryzeae</taxon>
        <taxon>Oryzinae</taxon>
        <taxon>Oryza</taxon>
    </lineage>
</organism>
<dbReference type="HOGENOM" id="CLU_1638027_0_0_1"/>
<reference evidence="1" key="1">
    <citation type="submission" date="2015-04" db="UniProtKB">
        <authorList>
            <consortium name="EnsemblPlants"/>
        </authorList>
    </citation>
    <scope>IDENTIFICATION</scope>
</reference>
<protein>
    <submittedName>
        <fullName evidence="1">Uncharacterized protein</fullName>
    </submittedName>
</protein>
<name>A0A0E0B6M7_9ORYZ</name>
<dbReference type="Gramene" id="OGLUM09G20390.1">
    <property type="protein sequence ID" value="OGLUM09G20390.1"/>
    <property type="gene ID" value="OGLUM09G20390"/>
</dbReference>
<sequence>MTLEHHRCRSGQGRVGFAPVVHHLPIYHRCTIAPLPSKPSSRPSLASLHTGITSRCAGRASLASAVTGCASATPPGGRICLRCGRIHSAGRSSRRLLPSEACFSSHAEERLRRRRVFPATTFPTGRAIFGSGLRWRLGRWGVAVRAARISPLSRSRESGARE</sequence>
<evidence type="ECO:0000313" key="2">
    <source>
        <dbReference type="Proteomes" id="UP000026961"/>
    </source>
</evidence>
<dbReference type="EnsemblPlants" id="OGLUM09G20390.1">
    <property type="protein sequence ID" value="OGLUM09G20390.1"/>
    <property type="gene ID" value="OGLUM09G20390"/>
</dbReference>